<feature type="region of interest" description="Disordered" evidence="31">
    <location>
        <begin position="1885"/>
        <end position="1974"/>
    </location>
</feature>
<feature type="compositionally biased region" description="Polar residues" evidence="31">
    <location>
        <begin position="1606"/>
        <end position="1630"/>
    </location>
</feature>
<dbReference type="GeneTree" id="ENSGT00730000111014"/>
<feature type="transmembrane region" description="Helical" evidence="32">
    <location>
        <begin position="1734"/>
        <end position="1756"/>
    </location>
</feature>
<dbReference type="FunFam" id="1.10.287.1490:FF:000005">
    <property type="entry name" value="nucleoprotein TPR isoform X2"/>
    <property type="match status" value="1"/>
</dbReference>
<comment type="similarity">
    <text evidence="6">Belongs to the TPR family.</text>
</comment>
<evidence type="ECO:0000259" key="35">
    <source>
        <dbReference type="Pfam" id="PF25785"/>
    </source>
</evidence>
<evidence type="ECO:0000259" key="34">
    <source>
        <dbReference type="Pfam" id="PF25481"/>
    </source>
</evidence>
<dbReference type="InterPro" id="IPR057974">
    <property type="entry name" value="NUA/TPR/MLP1-2-like_dom"/>
</dbReference>
<evidence type="ECO:0000256" key="28">
    <source>
        <dbReference type="ARBA" id="ARBA00079318"/>
    </source>
</evidence>
<sequence>MAAVLQQVLERTELNKLPKSVQNKLEKFLADQQSEIDGLKGRHEKFKVESEQQYFEIEKRLSHSQERLVNETRECQKDFKRLNEKLKESNATKGDLQLKLDELQASDVSVKYREKRLEQEKELLHNQNTWLNTELKTKTDELLALGREKGNEILELKCNLENKKEEVSRMEEQMSGLKTSNENLQKHVEELLTKLKEAKEQQASMEEKFHNELNAHIKLSNLYKSAADDSEAKSNELTRAVDELHKLLKELVSYLEHTHFGKYITGFSVKHYRNNTRFLYVGTGAILSEEELAAMSPTAAAVAKIVKPGMKLTELYNAYVETQDQLLLEKLENKRINKYLDEIVKEVEAKAPILKRQREEYERAQKAVASLSVKLEQAMKEIQRLQEDTDKANKHSSVLERDNQRMEIQIKDLSQQIRVLLMELEEARGNHVIRDEEVSSADISSSSEVISQHLVSYRNIEELQQQNQRLLVALRELGETREREEQETTSSKIAELQLKLENALTELEQLRESRQHQMQLVDSIVRQRDMYRILLSQRGVAIPLQQHRLSYNEKIQNEQLEKLQDQITDLRSQNTKISTQLDFASKRYEMLQDNVEGYRREITSLHERNQKLTATTQKQEQIINTMTQDLRGANEKLAVAEVRAENLKKEKEMLKLSEVRLSQQRESLLAEQRGQNLLLTNLQTIQGILERSETETKQRLSSQIEKLEHEISHLKKKLENEVEQRHTLTRNLDVQLLDTKRQLDTETNLHLNTKELLKNAQKEIATLKQHLSNMEVQLASQSSQRTGQPSNKEDVDDLLSQLRQAEEQVNDLKERLKTSTSNVEQYRAMVTSLEESLNKEKQVTEEVRKNIEVRLKESAEFQTQLEKKLMEVEKEKQELQDDKRKAIESMEHQFLILCQWGNNFLQAKIAVEAQNKYERELMLHAADVEALQAAKEQVSKMASVRQHLEETTQKAESQLLECKASWEERERMLKDEVSKCMSRCEDLEKQNRLLHDQIEKLSDKVVASVKEGVQGPLNVSLSEEGKSQEQILEILRFIRREKEIAETRFEVAQVESLRYRQRVELLERELQELQDSLNAEREKVQVTAKTMAQHEELMKKTETMNVVMETNKMLREEKERLEQDLQQMQAKVRKLELDILPLQEANAELSEKSGMLQAEKKLLEEDVKRWKARNQHLVSQQKDPDTEEYRKLLSEKEVHTKRIQQLTEEIGRLKAEIARSNASLTNNQNLIQSLKEDLNKVRTEKETIQKDLDAKIIDIQEKVKTITQVKKIGRRYKTQYEELKAQQDKSSGDHQEQHVSVQEMQELKETLNQAETKAKSLESQVENLQKTLSEKEAEARNLQEQTVQLQCELSRLRQDLQDRTTQEEQLRQQITEKEEKTRKAIVAAKSKIAHLADQLTKENEELKQRNGALDQQKDELDVRMTALKSQYEGRISRLERELREHQERHLEQRDEPQEPTNKVINPPTANIKPTPVVSTPSKVTAAAMAGNKSTPRASIRPMVTPATVTNPTTTPTATVMPTTQVESQEAMQSEGPVEHVPVFGSTSGSVRSTSPNVQPSIPQPILTVQQQTQATAFVQPTQQSHPQIEPANQELSPNIVEVVQSSPVERPSTSTAVFGTVSATPSSSLPKRTREEEEDSTIEASDQVSDDTVEMPLPKKLKSVTPVGTEIFVFTWARVYQDYEEDEEDDDDDEDDTGMGDEGEDSNEGTGSADGNDGYEADDAELSCYHCNKLYLLVLGSCFIVWFLKTNLIPFLTQRIQMTRRQSVGRGLQLTPGIGGMQHFFDDEDRTVPSTPTLVVPHRTDGFAEAIHSPQVAGVPRFRFGPPEDMPQTSSSHSDLGQLASQGGLGMYETPLFLAHEEESGGRSVPTTPLQVAAPVTVFTESTTSDASEHASQSVPMVTTSTGTLSTTNETATGDDGDEVFVEAESEGISSEAGLEIDSQQEEEPVQASDESDLPSTSQDPPSSSSVGKFQLLRATQLFTTQLVYKR</sequence>
<name>A0A8C0KXV7_CANLU</name>
<proteinExistence type="inferred from homology"/>
<dbReference type="GO" id="GO:0006606">
    <property type="term" value="P:protein import into nucleus"/>
    <property type="evidence" value="ECO:0007669"/>
    <property type="project" value="InterPro"/>
</dbReference>
<evidence type="ECO:0000259" key="33">
    <source>
        <dbReference type="Pfam" id="PF07926"/>
    </source>
</evidence>
<evidence type="ECO:0000256" key="20">
    <source>
        <dbReference type="ARBA" id="ARBA00023054"/>
    </source>
</evidence>
<feature type="coiled-coil region" evidence="30">
    <location>
        <begin position="1056"/>
        <end position="1251"/>
    </location>
</feature>
<keyword evidence="14" id="KW-0498">Mitosis</keyword>
<keyword evidence="23" id="KW-0206">Cytoskeleton</keyword>
<keyword evidence="9" id="KW-0158">Chromosome</keyword>
<dbReference type="Ensembl" id="ENSCAFT00020024095.1">
    <property type="protein sequence ID" value="ENSCAFP00020020809.1"/>
    <property type="gene ID" value="ENSCAFG00020015836.1"/>
</dbReference>
<evidence type="ECO:0000256" key="9">
    <source>
        <dbReference type="ARBA" id="ARBA00022454"/>
    </source>
</evidence>
<dbReference type="GO" id="GO:0000776">
    <property type="term" value="C:kinetochore"/>
    <property type="evidence" value="ECO:0007669"/>
    <property type="project" value="UniProtKB-KW"/>
</dbReference>
<evidence type="ECO:0000256" key="15">
    <source>
        <dbReference type="ARBA" id="ARBA00022816"/>
    </source>
</evidence>
<protein>
    <recommendedName>
        <fullName evidence="7">Nucleoprotein TPR</fullName>
    </recommendedName>
    <alternativeName>
        <fullName evidence="29">Megator</fullName>
    </alternativeName>
    <alternativeName>
        <fullName evidence="27">NPC-associated intranuclear protein</fullName>
    </alternativeName>
    <alternativeName>
        <fullName evidence="28">Translocated promoter region protein</fullName>
    </alternativeName>
</protein>
<keyword evidence="8" id="KW-0813">Transport</keyword>
<feature type="domain" description="Nucleoprotein TPR/MPL1" evidence="34">
    <location>
        <begin position="105"/>
        <end position="186"/>
    </location>
</feature>
<dbReference type="GO" id="GO:0006406">
    <property type="term" value="P:mRNA export from nucleus"/>
    <property type="evidence" value="ECO:0007669"/>
    <property type="project" value="TreeGrafter"/>
</dbReference>
<keyword evidence="24" id="KW-0539">Nucleus</keyword>
<feature type="compositionally biased region" description="Basic and acidic residues" evidence="31">
    <location>
        <begin position="1444"/>
        <end position="1456"/>
    </location>
</feature>
<gene>
    <name evidence="36" type="primary">TPR</name>
</gene>
<accession>A0A8C0KXV7</accession>
<reference evidence="36" key="1">
    <citation type="submission" date="2025-08" db="UniProtKB">
        <authorList>
            <consortium name="Ensembl"/>
        </authorList>
    </citation>
    <scope>IDENTIFICATION</scope>
</reference>
<dbReference type="GO" id="GO:0005819">
    <property type="term" value="C:spindle"/>
    <property type="evidence" value="ECO:0007669"/>
    <property type="project" value="UniProtKB-SubCell"/>
</dbReference>
<evidence type="ECO:0000256" key="10">
    <source>
        <dbReference type="ARBA" id="ARBA00022481"/>
    </source>
</evidence>
<keyword evidence="15" id="KW-0509">mRNA transport</keyword>
<feature type="coiled-coil region" evidence="30">
    <location>
        <begin position="460"/>
        <end position="520"/>
    </location>
</feature>
<keyword evidence="17" id="KW-0653">Protein transport</keyword>
<keyword evidence="16" id="KW-0995">Kinetochore</keyword>
<evidence type="ECO:0000256" key="25">
    <source>
        <dbReference type="ARBA" id="ARBA00023306"/>
    </source>
</evidence>
<feature type="compositionally biased region" description="Low complexity" evidence="31">
    <location>
        <begin position="1931"/>
        <end position="1941"/>
    </location>
</feature>
<keyword evidence="32" id="KW-1133">Transmembrane helix</keyword>
<evidence type="ECO:0000256" key="27">
    <source>
        <dbReference type="ARBA" id="ARBA00077074"/>
    </source>
</evidence>
<keyword evidence="25" id="KW-0131">Cell cycle</keyword>
<dbReference type="GO" id="GO:0034399">
    <property type="term" value="C:nuclear periphery"/>
    <property type="evidence" value="ECO:0007669"/>
    <property type="project" value="UniProtKB-ARBA"/>
</dbReference>
<keyword evidence="37" id="KW-1185">Reference proteome</keyword>
<dbReference type="GO" id="GO:0046824">
    <property type="term" value="P:positive regulation of nucleocytoplasmic transport"/>
    <property type="evidence" value="ECO:0007669"/>
    <property type="project" value="UniProtKB-ARBA"/>
</dbReference>
<reference evidence="36" key="2">
    <citation type="submission" date="2025-09" db="UniProtKB">
        <authorList>
            <consortium name="Ensembl"/>
        </authorList>
    </citation>
    <scope>IDENTIFICATION</scope>
</reference>
<evidence type="ECO:0000256" key="11">
    <source>
        <dbReference type="ARBA" id="ARBA00022490"/>
    </source>
</evidence>
<feature type="compositionally biased region" description="Low complexity" evidence="31">
    <location>
        <begin position="1958"/>
        <end position="1970"/>
    </location>
</feature>
<evidence type="ECO:0000256" key="24">
    <source>
        <dbReference type="ARBA" id="ARBA00023242"/>
    </source>
</evidence>
<evidence type="ECO:0000256" key="32">
    <source>
        <dbReference type="SAM" id="Phobius"/>
    </source>
</evidence>
<feature type="compositionally biased region" description="Acidic residues" evidence="31">
    <location>
        <begin position="1917"/>
        <end position="1930"/>
    </location>
</feature>
<evidence type="ECO:0000256" key="12">
    <source>
        <dbReference type="ARBA" id="ARBA00022553"/>
    </source>
</evidence>
<feature type="compositionally biased region" description="Acidic residues" evidence="31">
    <location>
        <begin position="1943"/>
        <end position="1957"/>
    </location>
</feature>
<evidence type="ECO:0000256" key="2">
    <source>
        <dbReference type="ARBA" id="ARBA00004335"/>
    </source>
</evidence>
<evidence type="ECO:0000256" key="21">
    <source>
        <dbReference type="ARBA" id="ARBA00023132"/>
    </source>
</evidence>
<comment type="subcellular location">
    <subcellularLocation>
        <location evidence="5">Chromosome</location>
        <location evidence="5">Centromere</location>
        <location evidence="5">Kinetochore</location>
    </subcellularLocation>
    <subcellularLocation>
        <location evidence="1">Cytoplasm</location>
        <location evidence="1">Cytoskeleton</location>
        <location evidence="1">Spindle</location>
    </subcellularLocation>
    <subcellularLocation>
        <location evidence="2">Nucleus membrane</location>
        <topology evidence="2">Peripheral membrane protein</topology>
        <orientation evidence="2">Cytoplasmic side</orientation>
    </subcellularLocation>
    <subcellularLocation>
        <location evidence="4">Nucleus membrane</location>
        <topology evidence="4">Peripheral membrane protein</topology>
        <orientation evidence="4">Nucleoplasmic side</orientation>
    </subcellularLocation>
    <subcellularLocation>
        <location evidence="3">Nucleus</location>
        <location evidence="3">Nuclear pore complex</location>
    </subcellularLocation>
</comment>
<evidence type="ECO:0000256" key="6">
    <source>
        <dbReference type="ARBA" id="ARBA00005274"/>
    </source>
</evidence>
<dbReference type="Pfam" id="PF07926">
    <property type="entry name" value="TPR_MLP1_2"/>
    <property type="match status" value="1"/>
</dbReference>
<dbReference type="PANTHER" id="PTHR18898:SF2">
    <property type="entry name" value="NUCLEOPROTEIN TPR"/>
    <property type="match status" value="1"/>
</dbReference>
<feature type="compositionally biased region" description="Low complexity" evidence="31">
    <location>
        <begin position="1903"/>
        <end position="1916"/>
    </location>
</feature>
<dbReference type="InterPro" id="IPR057577">
    <property type="entry name" value="Nucleoprot-TPR/MLP1_dom"/>
</dbReference>
<evidence type="ECO:0000256" key="19">
    <source>
        <dbReference type="ARBA" id="ARBA00023010"/>
    </source>
</evidence>
<dbReference type="Pfam" id="PF25785">
    <property type="entry name" value="TPR"/>
    <property type="match status" value="1"/>
</dbReference>
<dbReference type="GO" id="GO:0031965">
    <property type="term" value="C:nuclear membrane"/>
    <property type="evidence" value="ECO:0007669"/>
    <property type="project" value="UniProtKB-SubCell"/>
</dbReference>
<evidence type="ECO:0000256" key="5">
    <source>
        <dbReference type="ARBA" id="ARBA00004629"/>
    </source>
</evidence>
<feature type="region of interest" description="Disordered" evidence="31">
    <location>
        <begin position="1684"/>
        <end position="1718"/>
    </location>
</feature>
<feature type="region of interest" description="Disordered" evidence="31">
    <location>
        <begin position="1606"/>
        <end position="1653"/>
    </location>
</feature>
<feature type="coiled-coil region" evidence="30">
    <location>
        <begin position="29"/>
        <end position="106"/>
    </location>
</feature>
<evidence type="ECO:0000256" key="30">
    <source>
        <dbReference type="SAM" id="Coils"/>
    </source>
</evidence>
<feature type="compositionally biased region" description="Polar residues" evidence="31">
    <location>
        <begin position="1885"/>
        <end position="1902"/>
    </location>
</feature>
<dbReference type="Proteomes" id="UP000694391">
    <property type="component" value="Unplaced"/>
</dbReference>
<dbReference type="GO" id="GO:0042405">
    <property type="term" value="C:nuclear inclusion body"/>
    <property type="evidence" value="ECO:0007669"/>
    <property type="project" value="UniProtKB-ARBA"/>
</dbReference>
<keyword evidence="11" id="KW-0963">Cytoplasm</keyword>
<keyword evidence="22 32" id="KW-0472">Membrane</keyword>
<dbReference type="GO" id="GO:0044615">
    <property type="term" value="C:nuclear pore nuclear basket"/>
    <property type="evidence" value="ECO:0007669"/>
    <property type="project" value="UniProtKB-ARBA"/>
</dbReference>
<evidence type="ECO:0000256" key="13">
    <source>
        <dbReference type="ARBA" id="ARBA00022618"/>
    </source>
</evidence>
<dbReference type="GO" id="GO:0017056">
    <property type="term" value="F:structural constituent of nuclear pore"/>
    <property type="evidence" value="ECO:0007669"/>
    <property type="project" value="TreeGrafter"/>
</dbReference>
<evidence type="ECO:0000256" key="7">
    <source>
        <dbReference type="ARBA" id="ARBA00019789"/>
    </source>
</evidence>
<dbReference type="FunFam" id="1.10.287.1490:FF:000004">
    <property type="entry name" value="nucleoprotein TPR isoform X2"/>
    <property type="match status" value="1"/>
</dbReference>
<evidence type="ECO:0000256" key="23">
    <source>
        <dbReference type="ARBA" id="ARBA00023212"/>
    </source>
</evidence>
<evidence type="ECO:0000256" key="14">
    <source>
        <dbReference type="ARBA" id="ARBA00022776"/>
    </source>
</evidence>
<feature type="coiled-coil region" evidence="30">
    <location>
        <begin position="344"/>
        <end position="430"/>
    </location>
</feature>
<evidence type="ECO:0000256" key="31">
    <source>
        <dbReference type="SAM" id="MobiDB-lite"/>
    </source>
</evidence>
<dbReference type="GO" id="GO:0090316">
    <property type="term" value="P:positive regulation of intracellular protein transport"/>
    <property type="evidence" value="ECO:0007669"/>
    <property type="project" value="UniProtKB-ARBA"/>
</dbReference>
<evidence type="ECO:0000256" key="8">
    <source>
        <dbReference type="ARBA" id="ARBA00022448"/>
    </source>
</evidence>
<evidence type="ECO:0000313" key="36">
    <source>
        <dbReference type="Ensembl" id="ENSCAFP00020020809.1"/>
    </source>
</evidence>
<evidence type="ECO:0000256" key="22">
    <source>
        <dbReference type="ARBA" id="ARBA00023136"/>
    </source>
</evidence>
<evidence type="ECO:0000256" key="16">
    <source>
        <dbReference type="ARBA" id="ARBA00022838"/>
    </source>
</evidence>
<feature type="compositionally biased region" description="Acidic residues" evidence="31">
    <location>
        <begin position="1684"/>
        <end position="1707"/>
    </location>
</feature>
<evidence type="ECO:0000313" key="37">
    <source>
        <dbReference type="Proteomes" id="UP000694391"/>
    </source>
</evidence>
<feature type="coiled-coil region" evidence="30">
    <location>
        <begin position="553"/>
        <end position="664"/>
    </location>
</feature>
<dbReference type="Gene3D" id="1.10.287.1490">
    <property type="match status" value="2"/>
</dbReference>
<keyword evidence="26" id="KW-0137">Centromere</keyword>
<keyword evidence="10" id="KW-0488">Methylation</keyword>
<dbReference type="PANTHER" id="PTHR18898">
    <property type="entry name" value="NUCLEOPROTEIN TPR-RELATED"/>
    <property type="match status" value="1"/>
</dbReference>
<evidence type="ECO:0000256" key="26">
    <source>
        <dbReference type="ARBA" id="ARBA00023328"/>
    </source>
</evidence>
<feature type="region of interest" description="Disordered" evidence="31">
    <location>
        <begin position="776"/>
        <end position="795"/>
    </location>
</feature>
<keyword evidence="18" id="KW-0007">Acetylation</keyword>
<keyword evidence="21" id="KW-0906">Nuclear pore complex</keyword>
<evidence type="ECO:0000256" key="17">
    <source>
        <dbReference type="ARBA" id="ARBA00022927"/>
    </source>
</evidence>
<keyword evidence="13" id="KW-0132">Cell division</keyword>
<keyword evidence="32" id="KW-0812">Transmembrane</keyword>
<dbReference type="Pfam" id="PF25481">
    <property type="entry name" value="Nucleoprot-TPR"/>
    <property type="match status" value="1"/>
</dbReference>
<dbReference type="GO" id="GO:1901673">
    <property type="term" value="P:regulation of mitotic spindle assembly"/>
    <property type="evidence" value="ECO:0007669"/>
    <property type="project" value="TreeGrafter"/>
</dbReference>
<evidence type="ECO:0000256" key="18">
    <source>
        <dbReference type="ARBA" id="ARBA00022990"/>
    </source>
</evidence>
<keyword evidence="20 30" id="KW-0175">Coiled coil</keyword>
<feature type="domain" description="Nucleoprotein TPR/MLP1-2" evidence="33">
    <location>
        <begin position="870"/>
        <end position="1001"/>
    </location>
</feature>
<organism evidence="36 37">
    <name type="scientific">Canis lupus dingo</name>
    <name type="common">dingo</name>
    <dbReference type="NCBI Taxonomy" id="286419"/>
    <lineage>
        <taxon>Eukaryota</taxon>
        <taxon>Metazoa</taxon>
        <taxon>Chordata</taxon>
        <taxon>Craniata</taxon>
        <taxon>Vertebrata</taxon>
        <taxon>Euteleostomi</taxon>
        <taxon>Mammalia</taxon>
        <taxon>Eutheria</taxon>
        <taxon>Laurasiatheria</taxon>
        <taxon>Carnivora</taxon>
        <taxon>Caniformia</taxon>
        <taxon>Canidae</taxon>
        <taxon>Canis</taxon>
    </lineage>
</organism>
<feature type="coiled-coil region" evidence="30">
    <location>
        <begin position="153"/>
        <end position="215"/>
    </location>
</feature>
<dbReference type="GO" id="GO:0051301">
    <property type="term" value="P:cell division"/>
    <property type="evidence" value="ECO:0007669"/>
    <property type="project" value="UniProtKB-KW"/>
</dbReference>
<feature type="compositionally biased region" description="Polar residues" evidence="31">
    <location>
        <begin position="776"/>
        <end position="790"/>
    </location>
</feature>
<feature type="coiled-coil region" evidence="30">
    <location>
        <begin position="931"/>
        <end position="1004"/>
    </location>
</feature>
<dbReference type="InterPro" id="IPR012929">
    <property type="entry name" value="Nucleoprot-TPR/MLP1-2_dom"/>
</dbReference>
<feature type="region of interest" description="Disordered" evidence="31">
    <location>
        <begin position="1444"/>
        <end position="1477"/>
    </location>
</feature>
<feature type="domain" description="NUA/TPR/MLP1-2-like" evidence="35">
    <location>
        <begin position="389"/>
        <end position="486"/>
    </location>
</feature>
<keyword evidence="12" id="KW-0597">Phosphoprotein</keyword>
<evidence type="ECO:0000256" key="1">
    <source>
        <dbReference type="ARBA" id="ARBA00004186"/>
    </source>
</evidence>
<keyword evidence="19" id="KW-0811">Translocation</keyword>
<evidence type="ECO:0000256" key="4">
    <source>
        <dbReference type="ARBA" id="ARBA00004620"/>
    </source>
</evidence>
<evidence type="ECO:0000256" key="3">
    <source>
        <dbReference type="ARBA" id="ARBA00004567"/>
    </source>
</evidence>
<evidence type="ECO:0000256" key="29">
    <source>
        <dbReference type="ARBA" id="ARBA00083105"/>
    </source>
</evidence>